<feature type="compositionally biased region" description="Basic and acidic residues" evidence="1">
    <location>
        <begin position="55"/>
        <end position="75"/>
    </location>
</feature>
<evidence type="ECO:0000313" key="3">
    <source>
        <dbReference type="Proteomes" id="UP000499080"/>
    </source>
</evidence>
<comment type="caution">
    <text evidence="2">The sequence shown here is derived from an EMBL/GenBank/DDBJ whole genome shotgun (WGS) entry which is preliminary data.</text>
</comment>
<organism evidence="2 3">
    <name type="scientific">Araneus ventricosus</name>
    <name type="common">Orbweaver spider</name>
    <name type="synonym">Epeira ventricosa</name>
    <dbReference type="NCBI Taxonomy" id="182803"/>
    <lineage>
        <taxon>Eukaryota</taxon>
        <taxon>Metazoa</taxon>
        <taxon>Ecdysozoa</taxon>
        <taxon>Arthropoda</taxon>
        <taxon>Chelicerata</taxon>
        <taxon>Arachnida</taxon>
        <taxon>Araneae</taxon>
        <taxon>Araneomorphae</taxon>
        <taxon>Entelegynae</taxon>
        <taxon>Araneoidea</taxon>
        <taxon>Araneidae</taxon>
        <taxon>Araneus</taxon>
    </lineage>
</organism>
<dbReference type="Proteomes" id="UP000499080">
    <property type="component" value="Unassembled WGS sequence"/>
</dbReference>
<dbReference type="AlphaFoldDB" id="A0A4Y2B3T1"/>
<accession>A0A4Y2B3T1</accession>
<feature type="region of interest" description="Disordered" evidence="1">
    <location>
        <begin position="27"/>
        <end position="76"/>
    </location>
</feature>
<proteinExistence type="predicted"/>
<dbReference type="EMBL" id="BGPR01000049">
    <property type="protein sequence ID" value="GBL86658.1"/>
    <property type="molecule type" value="Genomic_DNA"/>
</dbReference>
<gene>
    <name evidence="2" type="ORF">AVEN_194894_1</name>
</gene>
<reference evidence="2 3" key="1">
    <citation type="journal article" date="2019" name="Sci. Rep.">
        <title>Orb-weaving spider Araneus ventricosus genome elucidates the spidroin gene catalogue.</title>
        <authorList>
            <person name="Kono N."/>
            <person name="Nakamura H."/>
            <person name="Ohtoshi R."/>
            <person name="Moran D.A.P."/>
            <person name="Shinohara A."/>
            <person name="Yoshida Y."/>
            <person name="Fujiwara M."/>
            <person name="Mori M."/>
            <person name="Tomita M."/>
            <person name="Arakawa K."/>
        </authorList>
    </citation>
    <scope>NUCLEOTIDE SEQUENCE [LARGE SCALE GENOMIC DNA]</scope>
</reference>
<protein>
    <submittedName>
        <fullName evidence="2">Uncharacterized protein</fullName>
    </submittedName>
</protein>
<keyword evidence="3" id="KW-1185">Reference proteome</keyword>
<evidence type="ECO:0000256" key="1">
    <source>
        <dbReference type="SAM" id="MobiDB-lite"/>
    </source>
</evidence>
<sequence length="150" mass="17796">MIAVQLPLLLRIFPKQIASQDILEEMSPLPSSSNKDRKRKNEVQVRRSKLITPRTSKEDLKMKAKMGLKSEEEKRKGRKENHCIICTETFEEDWIHVGFVKEIHENVADLEGNNLFINVMFILPKKFRHRIHLTLKRIFKFSKTDNFLFF</sequence>
<name>A0A4Y2B3T1_ARAVE</name>
<evidence type="ECO:0000313" key="2">
    <source>
        <dbReference type="EMBL" id="GBL86658.1"/>
    </source>
</evidence>
<dbReference type="OrthoDB" id="6115549at2759"/>